<dbReference type="PATRIC" id="fig|29343.3.peg.391"/>
<dbReference type="Gene3D" id="1.10.1740.10">
    <property type="match status" value="1"/>
</dbReference>
<dbReference type="PROSITE" id="PS00716">
    <property type="entry name" value="SIGMA70_2"/>
    <property type="match status" value="1"/>
</dbReference>
<evidence type="ECO:0000259" key="7">
    <source>
        <dbReference type="PROSITE" id="PS00716"/>
    </source>
</evidence>
<evidence type="ECO:0000256" key="1">
    <source>
        <dbReference type="ARBA" id="ARBA00023015"/>
    </source>
</evidence>
<name>A0A078KQV2_9FIRM</name>
<dbReference type="InterPro" id="IPR000943">
    <property type="entry name" value="RNA_pol_sigma70"/>
</dbReference>
<organism evidence="8 9">
    <name type="scientific">[Clostridium] cellulosi</name>
    <dbReference type="NCBI Taxonomy" id="29343"/>
    <lineage>
        <taxon>Bacteria</taxon>
        <taxon>Bacillati</taxon>
        <taxon>Bacillota</taxon>
        <taxon>Clostridia</taxon>
        <taxon>Eubacteriales</taxon>
        <taxon>Oscillospiraceae</taxon>
        <taxon>Oscillospiraceae incertae sedis</taxon>
    </lineage>
</organism>
<dbReference type="GO" id="GO:0006352">
    <property type="term" value="P:DNA-templated transcription initiation"/>
    <property type="evidence" value="ECO:0007669"/>
    <property type="project" value="InterPro"/>
</dbReference>
<protein>
    <recommendedName>
        <fullName evidence="5">RNA polymerase sigma factor</fullName>
    </recommendedName>
</protein>
<dbReference type="Pfam" id="PF04545">
    <property type="entry name" value="Sigma70_r4"/>
    <property type="match status" value="1"/>
</dbReference>
<dbReference type="HOGENOM" id="CLU_014793_8_1_9"/>
<dbReference type="PANTHER" id="PTHR30385:SF7">
    <property type="entry name" value="RNA POLYMERASE SIGMA FACTOR FLIA"/>
    <property type="match status" value="1"/>
</dbReference>
<dbReference type="Pfam" id="PF04539">
    <property type="entry name" value="Sigma70_r3"/>
    <property type="match status" value="1"/>
</dbReference>
<gene>
    <name evidence="8" type="ORF">CCDG5_0375</name>
</gene>
<dbReference type="OrthoDB" id="9799825at2"/>
<evidence type="ECO:0000259" key="6">
    <source>
        <dbReference type="PROSITE" id="PS00715"/>
    </source>
</evidence>
<feature type="domain" description="RNA polymerase sigma-70" evidence="6">
    <location>
        <begin position="56"/>
        <end position="69"/>
    </location>
</feature>
<dbReference type="GO" id="GO:0003677">
    <property type="term" value="F:DNA binding"/>
    <property type="evidence" value="ECO:0007669"/>
    <property type="project" value="UniProtKB-KW"/>
</dbReference>
<dbReference type="Pfam" id="PF04542">
    <property type="entry name" value="Sigma70_r2"/>
    <property type="match status" value="1"/>
</dbReference>
<dbReference type="KEGG" id="ccel:CCDG5_0375"/>
<dbReference type="Proteomes" id="UP000032431">
    <property type="component" value="Chromosome I"/>
</dbReference>
<dbReference type="PROSITE" id="PS00715">
    <property type="entry name" value="SIGMA70_1"/>
    <property type="match status" value="1"/>
</dbReference>
<dbReference type="InterPro" id="IPR012845">
    <property type="entry name" value="RNA_pol_sigma_FliA_WhiG"/>
</dbReference>
<keyword evidence="4 5" id="KW-0804">Transcription</keyword>
<dbReference type="InterPro" id="IPR007627">
    <property type="entry name" value="RNA_pol_sigma70_r2"/>
</dbReference>
<evidence type="ECO:0000256" key="4">
    <source>
        <dbReference type="ARBA" id="ARBA00023163"/>
    </source>
</evidence>
<sequence>MQTLLDEATVVNLWKSYKESQDIELRNKIVILYSGLVKSIARRAASVSGNYVDIDDLVSFGMIGLIKAVEKFDPEKGVTFETYATYRVRGEIIDYMRRNDWVPRGVRKRAQAIEKAAEEFKSETGREPTEEELSIKLGVKKSDIAQAMSECERINLISFEEVLQDASIKERNFISEDTPEMSLAKSELIEVLAEAIEELPERERLVITLYYYEELTLKEISSIMGVSESRVSQLHTRAVKKLKAALSKY</sequence>
<dbReference type="SUPFAM" id="SSF88946">
    <property type="entry name" value="Sigma2 domain of RNA polymerase sigma factors"/>
    <property type="match status" value="1"/>
</dbReference>
<dbReference type="Gene3D" id="1.20.140.160">
    <property type="match status" value="1"/>
</dbReference>
<dbReference type="NCBIfam" id="TIGR02479">
    <property type="entry name" value="FliA_WhiG"/>
    <property type="match status" value="1"/>
</dbReference>
<dbReference type="InterPro" id="IPR013325">
    <property type="entry name" value="RNA_pol_sigma_r2"/>
</dbReference>
<feature type="domain" description="RNA polymerase sigma-70" evidence="7">
    <location>
        <begin position="216"/>
        <end position="242"/>
    </location>
</feature>
<reference evidence="9" key="1">
    <citation type="submission" date="2014-07" db="EMBL/GenBank/DDBJ databases">
        <authorList>
            <person name="Wibberg D."/>
        </authorList>
    </citation>
    <scope>NUCLEOTIDE SEQUENCE [LARGE SCALE GENOMIC DNA]</scope>
    <source>
        <strain evidence="9">DG5</strain>
    </source>
</reference>
<keyword evidence="2 5" id="KW-0731">Sigma factor</keyword>
<dbReference type="GO" id="GO:0016987">
    <property type="term" value="F:sigma factor activity"/>
    <property type="evidence" value="ECO:0007669"/>
    <property type="project" value="UniProtKB-KW"/>
</dbReference>
<keyword evidence="9" id="KW-1185">Reference proteome</keyword>
<dbReference type="PIRSF" id="PIRSF000770">
    <property type="entry name" value="RNA_pol_sigma-SigE/K"/>
    <property type="match status" value="1"/>
</dbReference>
<dbReference type="EMBL" id="LM995447">
    <property type="protein sequence ID" value="CDZ23514.1"/>
    <property type="molecule type" value="Genomic_DNA"/>
</dbReference>
<dbReference type="InterPro" id="IPR013324">
    <property type="entry name" value="RNA_pol_sigma_r3/r4-like"/>
</dbReference>
<accession>A0A078KQV2</accession>
<proteinExistence type="inferred from homology"/>
<keyword evidence="3 5" id="KW-0238">DNA-binding</keyword>
<dbReference type="AlphaFoldDB" id="A0A078KQV2"/>
<dbReference type="SUPFAM" id="SSF88659">
    <property type="entry name" value="Sigma3 and sigma4 domains of RNA polymerase sigma factors"/>
    <property type="match status" value="2"/>
</dbReference>
<comment type="function">
    <text evidence="5">Sigma factors are initiation factors that promote the attachment of RNA polymerase to specific initiation sites and are then released.</text>
</comment>
<dbReference type="PANTHER" id="PTHR30385">
    <property type="entry name" value="SIGMA FACTOR F FLAGELLAR"/>
    <property type="match status" value="1"/>
</dbReference>
<dbReference type="NCBIfam" id="NF005413">
    <property type="entry name" value="PRK06986.1"/>
    <property type="match status" value="1"/>
</dbReference>
<dbReference type="NCBIfam" id="TIGR02937">
    <property type="entry name" value="sigma70-ECF"/>
    <property type="match status" value="1"/>
</dbReference>
<evidence type="ECO:0000313" key="9">
    <source>
        <dbReference type="Proteomes" id="UP000032431"/>
    </source>
</evidence>
<dbReference type="GO" id="GO:0003899">
    <property type="term" value="F:DNA-directed RNA polymerase activity"/>
    <property type="evidence" value="ECO:0007669"/>
    <property type="project" value="InterPro"/>
</dbReference>
<dbReference type="CDD" id="cd06171">
    <property type="entry name" value="Sigma70_r4"/>
    <property type="match status" value="1"/>
</dbReference>
<keyword evidence="1 5" id="KW-0805">Transcription regulation</keyword>
<dbReference type="InterPro" id="IPR007624">
    <property type="entry name" value="RNA_pol_sigma70_r3"/>
</dbReference>
<evidence type="ECO:0000313" key="8">
    <source>
        <dbReference type="EMBL" id="CDZ23514.1"/>
    </source>
</evidence>
<evidence type="ECO:0000256" key="2">
    <source>
        <dbReference type="ARBA" id="ARBA00023082"/>
    </source>
</evidence>
<dbReference type="InterPro" id="IPR007630">
    <property type="entry name" value="RNA_pol_sigma70_r4"/>
</dbReference>
<comment type="similarity">
    <text evidence="5">Belongs to the sigma-70 factor family.</text>
</comment>
<evidence type="ECO:0000256" key="3">
    <source>
        <dbReference type="ARBA" id="ARBA00023125"/>
    </source>
</evidence>
<dbReference type="STRING" id="29343.CCDG5_0375"/>
<dbReference type="PRINTS" id="PR00046">
    <property type="entry name" value="SIGMA70FCT"/>
</dbReference>
<evidence type="ECO:0000256" key="5">
    <source>
        <dbReference type="RuleBase" id="RU362124"/>
    </source>
</evidence>
<dbReference type="InterPro" id="IPR014284">
    <property type="entry name" value="RNA_pol_sigma-70_dom"/>
</dbReference>